<evidence type="ECO:0000256" key="4">
    <source>
        <dbReference type="SAM" id="Phobius"/>
    </source>
</evidence>
<keyword evidence="4" id="KW-0472">Membrane</keyword>
<name>A0A3M8Q824_9GAMM</name>
<comment type="caution">
    <text evidence="5">The sequence shown here is derived from an EMBL/GenBank/DDBJ whole genome shotgun (WGS) entry which is preliminary data.</text>
</comment>
<dbReference type="OrthoDB" id="5918848at2"/>
<keyword evidence="6" id="KW-1185">Reference proteome</keyword>
<keyword evidence="3" id="KW-0281">Fimbrium</keyword>
<evidence type="ECO:0000256" key="1">
    <source>
        <dbReference type="ARBA" id="ARBA00005233"/>
    </source>
</evidence>
<dbReference type="RefSeq" id="WP_123095663.1">
    <property type="nucleotide sequence ID" value="NZ_RIZG01000004.1"/>
</dbReference>
<dbReference type="InterPro" id="IPR012902">
    <property type="entry name" value="N_methyl_site"/>
</dbReference>
<evidence type="ECO:0000313" key="6">
    <source>
        <dbReference type="Proteomes" id="UP000280507"/>
    </source>
</evidence>
<keyword evidence="4" id="KW-0812">Transmembrane</keyword>
<reference evidence="5 6" key="1">
    <citation type="journal article" date="2012" name="Int. J. Syst. Evol. Microbiol.">
        <title>Marinomonas hwangdonensis sp. nov., isolated from seawater.</title>
        <authorList>
            <person name="Jung Y.T."/>
            <person name="Oh T.K."/>
            <person name="Yoon J.H."/>
        </authorList>
    </citation>
    <scope>NUCLEOTIDE SEQUENCE [LARGE SCALE GENOMIC DNA]</scope>
    <source>
        <strain evidence="5 6">HDW-15</strain>
    </source>
</reference>
<dbReference type="GO" id="GO:0007155">
    <property type="term" value="P:cell adhesion"/>
    <property type="evidence" value="ECO:0007669"/>
    <property type="project" value="InterPro"/>
</dbReference>
<dbReference type="Pfam" id="PF00114">
    <property type="entry name" value="Pilin"/>
    <property type="match status" value="1"/>
</dbReference>
<accession>A0A3M8Q824</accession>
<dbReference type="NCBIfam" id="TIGR02532">
    <property type="entry name" value="IV_pilin_GFxxxE"/>
    <property type="match status" value="1"/>
</dbReference>
<evidence type="ECO:0000313" key="5">
    <source>
        <dbReference type="EMBL" id="RNF51150.1"/>
    </source>
</evidence>
<dbReference type="InterPro" id="IPR045584">
    <property type="entry name" value="Pilin-like"/>
</dbReference>
<dbReference type="AlphaFoldDB" id="A0A3M8Q824"/>
<sequence>MFHNRLSVRGFTLLELMVVIAIISILASFTAPSLTRQITKAKLIEAQNIATQQQSLVEEFILLNGRFPTQSQLDDISQPLNTGSVVKEITINNANATAGAIKLSLDDSISNTEGPHLTYSRDENRNWQCTSNLTANVLPEQCDSATEGTQG</sequence>
<protein>
    <submittedName>
        <fullName evidence="5">Pilin</fullName>
    </submittedName>
</protein>
<dbReference type="Pfam" id="PF07963">
    <property type="entry name" value="N_methyl"/>
    <property type="match status" value="1"/>
</dbReference>
<dbReference type="Gene3D" id="3.30.700.10">
    <property type="entry name" value="Glycoprotein, Type 4 Pilin"/>
    <property type="match status" value="1"/>
</dbReference>
<evidence type="ECO:0000256" key="2">
    <source>
        <dbReference type="ARBA" id="ARBA00022481"/>
    </source>
</evidence>
<keyword evidence="2" id="KW-0488">Methylation</keyword>
<dbReference type="PROSITE" id="PS00409">
    <property type="entry name" value="PROKAR_NTER_METHYL"/>
    <property type="match status" value="1"/>
</dbReference>
<keyword evidence="4" id="KW-1133">Transmembrane helix</keyword>
<feature type="transmembrane region" description="Helical" evidence="4">
    <location>
        <begin position="12"/>
        <end position="31"/>
    </location>
</feature>
<dbReference type="EMBL" id="RIZG01000004">
    <property type="protein sequence ID" value="RNF51150.1"/>
    <property type="molecule type" value="Genomic_DNA"/>
</dbReference>
<dbReference type="GO" id="GO:0009289">
    <property type="term" value="C:pilus"/>
    <property type="evidence" value="ECO:0007669"/>
    <property type="project" value="InterPro"/>
</dbReference>
<organism evidence="5 6">
    <name type="scientific">Marinomonas hwangdonensis</name>
    <dbReference type="NCBI Taxonomy" id="1053647"/>
    <lineage>
        <taxon>Bacteria</taxon>
        <taxon>Pseudomonadati</taxon>
        <taxon>Pseudomonadota</taxon>
        <taxon>Gammaproteobacteria</taxon>
        <taxon>Oceanospirillales</taxon>
        <taxon>Oceanospirillaceae</taxon>
        <taxon>Marinomonas</taxon>
    </lineage>
</organism>
<evidence type="ECO:0000256" key="3">
    <source>
        <dbReference type="RuleBase" id="RU000389"/>
    </source>
</evidence>
<proteinExistence type="inferred from homology"/>
<dbReference type="Proteomes" id="UP000280507">
    <property type="component" value="Unassembled WGS sequence"/>
</dbReference>
<dbReference type="InterPro" id="IPR001082">
    <property type="entry name" value="Pilin"/>
</dbReference>
<comment type="similarity">
    <text evidence="1 3">Belongs to the N-Me-Phe pilin family.</text>
</comment>
<dbReference type="SUPFAM" id="SSF54523">
    <property type="entry name" value="Pili subunits"/>
    <property type="match status" value="1"/>
</dbReference>
<gene>
    <name evidence="5" type="ORF">EBI00_09350</name>
</gene>